<dbReference type="AlphaFoldDB" id="A0A3N1CQW3"/>
<dbReference type="InterPro" id="IPR010982">
    <property type="entry name" value="Lambda_DNA-bd_dom_sf"/>
</dbReference>
<comment type="caution">
    <text evidence="2">The sequence shown here is derived from an EMBL/GenBank/DDBJ whole genome shotgun (WGS) entry which is preliminary data.</text>
</comment>
<keyword evidence="3" id="KW-1185">Reference proteome</keyword>
<dbReference type="SUPFAM" id="SSF47413">
    <property type="entry name" value="lambda repressor-like DNA-binding domains"/>
    <property type="match status" value="1"/>
</dbReference>
<dbReference type="PROSITE" id="PS50943">
    <property type="entry name" value="HTH_CROC1"/>
    <property type="match status" value="1"/>
</dbReference>
<dbReference type="EMBL" id="RJKE01000001">
    <property type="protein sequence ID" value="ROO83700.1"/>
    <property type="molecule type" value="Genomic_DNA"/>
</dbReference>
<feature type="domain" description="HTH cro/C1-type" evidence="1">
    <location>
        <begin position="57"/>
        <end position="114"/>
    </location>
</feature>
<dbReference type="Pfam" id="PF13560">
    <property type="entry name" value="HTH_31"/>
    <property type="match status" value="1"/>
</dbReference>
<dbReference type="RefSeq" id="WP_123663054.1">
    <property type="nucleotide sequence ID" value="NZ_RJKE01000001.1"/>
</dbReference>
<evidence type="ECO:0000313" key="2">
    <source>
        <dbReference type="EMBL" id="ROO83700.1"/>
    </source>
</evidence>
<dbReference type="Gene3D" id="1.10.260.40">
    <property type="entry name" value="lambda repressor-like DNA-binding domains"/>
    <property type="match status" value="1"/>
</dbReference>
<dbReference type="InterPro" id="IPR011990">
    <property type="entry name" value="TPR-like_helical_dom_sf"/>
</dbReference>
<name>A0A3N1CQW3_9ACTN</name>
<sequence length="470" mass="50480">MTEARRCGGCGVSLSRYNPEPVCGACARARRCSAEPWVFDTLEIREVLAGLDLAALVVTIREATGMSQQELAELVPGWTQTKVGRIERGERDSLFDVRELLGFADAIGMPREALLPLLLGEPSATEGVRGRMREAEADVDRRTFTRSTAVLSAGLVLPGAAVAPPARATGAHLRHLRAALDGLWAKDRMVGGGGLLHQAVALFVRCRAMLDDSDYSEQVGRGLLSLCAELGNCAGFLAFDAGDHQLARRLFSEAALMAESSDDGMVTAQVYASMALHSIHLCRKTHERGHAREALRLLDRAGTSARHVPSAKLHALIEVRRAPAAALLGDTDRAVRSIGKARDELERDTHYAEPECLGFVTHAEITGFEAGAFRDLGKVGPAVRCYEHVLADPTLHDRNRANYVAGLADVLHEAGDTGSAHDFALTVLPALEGGISSKRTLDRLANLRAATTDEELAARFDALSVAFRTG</sequence>
<dbReference type="CDD" id="cd00093">
    <property type="entry name" value="HTH_XRE"/>
    <property type="match status" value="1"/>
</dbReference>
<dbReference type="InterPro" id="IPR001387">
    <property type="entry name" value="Cro/C1-type_HTH"/>
</dbReference>
<evidence type="ECO:0000259" key="1">
    <source>
        <dbReference type="PROSITE" id="PS50943"/>
    </source>
</evidence>
<gene>
    <name evidence="2" type="ORF">EDD29_1207</name>
</gene>
<organism evidence="2 3">
    <name type="scientific">Actinocorallia herbida</name>
    <dbReference type="NCBI Taxonomy" id="58109"/>
    <lineage>
        <taxon>Bacteria</taxon>
        <taxon>Bacillati</taxon>
        <taxon>Actinomycetota</taxon>
        <taxon>Actinomycetes</taxon>
        <taxon>Streptosporangiales</taxon>
        <taxon>Thermomonosporaceae</taxon>
        <taxon>Actinocorallia</taxon>
    </lineage>
</organism>
<dbReference type="GO" id="GO:0003677">
    <property type="term" value="F:DNA binding"/>
    <property type="evidence" value="ECO:0007669"/>
    <property type="project" value="InterPro"/>
</dbReference>
<accession>A0A3N1CQW3</accession>
<dbReference type="SUPFAM" id="SSF48452">
    <property type="entry name" value="TPR-like"/>
    <property type="match status" value="1"/>
</dbReference>
<dbReference type="Gene3D" id="1.25.40.10">
    <property type="entry name" value="Tetratricopeptide repeat domain"/>
    <property type="match status" value="1"/>
</dbReference>
<proteinExistence type="predicted"/>
<reference evidence="2 3" key="1">
    <citation type="submission" date="2018-11" db="EMBL/GenBank/DDBJ databases">
        <title>Sequencing the genomes of 1000 actinobacteria strains.</title>
        <authorList>
            <person name="Klenk H.-P."/>
        </authorList>
    </citation>
    <scope>NUCLEOTIDE SEQUENCE [LARGE SCALE GENOMIC DNA]</scope>
    <source>
        <strain evidence="2 3">DSM 44254</strain>
    </source>
</reference>
<protein>
    <submittedName>
        <fullName evidence="2">Helix-turn-helix protein</fullName>
    </submittedName>
</protein>
<dbReference type="OrthoDB" id="4506662at2"/>
<dbReference type="SMART" id="SM00530">
    <property type="entry name" value="HTH_XRE"/>
    <property type="match status" value="1"/>
</dbReference>
<dbReference type="Proteomes" id="UP000272400">
    <property type="component" value="Unassembled WGS sequence"/>
</dbReference>
<evidence type="ECO:0000313" key="3">
    <source>
        <dbReference type="Proteomes" id="UP000272400"/>
    </source>
</evidence>